<protein>
    <recommendedName>
        <fullName evidence="3">ParB/Sulfiredoxin domain-containing protein</fullName>
    </recommendedName>
</protein>
<accession>A0ABW4W615</accession>
<evidence type="ECO:0008006" key="3">
    <source>
        <dbReference type="Google" id="ProtNLM"/>
    </source>
</evidence>
<evidence type="ECO:0000313" key="1">
    <source>
        <dbReference type="EMBL" id="MFD2046671.1"/>
    </source>
</evidence>
<evidence type="ECO:0000313" key="2">
    <source>
        <dbReference type="Proteomes" id="UP001597383"/>
    </source>
</evidence>
<keyword evidence="2" id="KW-1185">Reference proteome</keyword>
<name>A0ABW4W615_9BACI</name>
<gene>
    <name evidence="1" type="ORF">ACFSJF_20605</name>
</gene>
<comment type="caution">
    <text evidence="1">The sequence shown here is derived from an EMBL/GenBank/DDBJ whole genome shotgun (WGS) entry which is preliminary data.</text>
</comment>
<dbReference type="Proteomes" id="UP001597383">
    <property type="component" value="Unassembled WGS sequence"/>
</dbReference>
<dbReference type="RefSeq" id="WP_377558724.1">
    <property type="nucleotide sequence ID" value="NZ_JBHUHQ010000041.1"/>
</dbReference>
<dbReference type="EMBL" id="JBHUHQ010000041">
    <property type="protein sequence ID" value="MFD2046671.1"/>
    <property type="molecule type" value="Genomic_DNA"/>
</dbReference>
<reference evidence="2" key="1">
    <citation type="journal article" date="2019" name="Int. J. Syst. Evol. Microbiol.">
        <title>The Global Catalogue of Microorganisms (GCM) 10K type strain sequencing project: providing services to taxonomists for standard genome sequencing and annotation.</title>
        <authorList>
            <consortium name="The Broad Institute Genomics Platform"/>
            <consortium name="The Broad Institute Genome Sequencing Center for Infectious Disease"/>
            <person name="Wu L."/>
            <person name="Ma J."/>
        </authorList>
    </citation>
    <scope>NUCLEOTIDE SEQUENCE [LARGE SCALE GENOMIC DNA]</scope>
    <source>
        <strain evidence="2">R28</strain>
    </source>
</reference>
<proteinExistence type="predicted"/>
<organism evidence="1 2">
    <name type="scientific">Ornithinibacillus salinisoli</name>
    <dbReference type="NCBI Taxonomy" id="1848459"/>
    <lineage>
        <taxon>Bacteria</taxon>
        <taxon>Bacillati</taxon>
        <taxon>Bacillota</taxon>
        <taxon>Bacilli</taxon>
        <taxon>Bacillales</taxon>
        <taxon>Bacillaceae</taxon>
        <taxon>Ornithinibacillus</taxon>
    </lineage>
</organism>
<sequence length="238" mass="27657">MSIPEGIAGINSDSTIVSVEVSKCRDWQGYSYTEKGWHYLSATIKEYIKNPTITPNESILNKYYKIYQPTSIQDCLFYHEKKDDRLPPITNNILQLPWGFAFDMGRKNNQHFGPNSTSFIKKEFTDLIHIYNKLAKEGYQPDKHPDGYIKGHFLKKYNDYRFILSGGQHRMAALGVLGNKKIPVKLYHKWQRVIDIENINAWPHVQNGKYDLETSIKVFNSYFTNTGREKAKKLNLLA</sequence>